<evidence type="ECO:0000256" key="3">
    <source>
        <dbReference type="ARBA" id="ARBA00005007"/>
    </source>
</evidence>
<sequence length="297" mass="32815">MLGRIETLTGKRPKFYRSDLCNDAATDRVFAENDIDGVIHFAGYKAVGESVEKPIKYYRNNIGGAMVLCEKMEKYGCRKLIFSSSATVYGLNNPIPYTEEMPTSAFNPYGQTKVMQEQLFRDVCAADQKFSAVLLRYFNPIGAHESGLLGEDPNGIPNNLFPYIAKVAVGELPMVHVFGGDYDTPDGTGVRDYIHVADLARGHVNALAFADAHKGATAINLGTGKGTSVLEIIAAFEKACGHKLPYAIEARRPGDLPAYYARTELAEKLLGWKAEKDIDDMCRDGWKFIQEEKKRQG</sequence>
<keyword evidence="5" id="KW-0520">NAD</keyword>
<dbReference type="GO" id="GO:0005829">
    <property type="term" value="C:cytosol"/>
    <property type="evidence" value="ECO:0007669"/>
    <property type="project" value="TreeGrafter"/>
</dbReference>
<dbReference type="NCBIfam" id="TIGR01179">
    <property type="entry name" value="galE"/>
    <property type="match status" value="1"/>
</dbReference>
<keyword evidence="7 9" id="KW-0413">Isomerase</keyword>
<evidence type="ECO:0000256" key="1">
    <source>
        <dbReference type="ARBA" id="ARBA00000083"/>
    </source>
</evidence>
<comment type="pathway">
    <text evidence="3">Carbohydrate metabolism.</text>
</comment>
<dbReference type="SUPFAM" id="SSF51735">
    <property type="entry name" value="NAD(P)-binding Rossmann-fold domains"/>
    <property type="match status" value="1"/>
</dbReference>
<comment type="caution">
    <text evidence="9">The sequence shown here is derived from an EMBL/GenBank/DDBJ whole genome shotgun (WGS) entry which is preliminary data.</text>
</comment>
<accession>A0A645CDG1</accession>
<dbReference type="Gene3D" id="3.40.50.720">
    <property type="entry name" value="NAD(P)-binding Rossmann-like Domain"/>
    <property type="match status" value="1"/>
</dbReference>
<dbReference type="AlphaFoldDB" id="A0A645CDG1"/>
<dbReference type="PANTHER" id="PTHR43725">
    <property type="entry name" value="UDP-GLUCOSE 4-EPIMERASE"/>
    <property type="match status" value="1"/>
</dbReference>
<dbReference type="EMBL" id="VSSQ01026328">
    <property type="protein sequence ID" value="MPM74987.1"/>
    <property type="molecule type" value="Genomic_DNA"/>
</dbReference>
<dbReference type="EC" id="5.1.3.2" evidence="4"/>
<evidence type="ECO:0000256" key="5">
    <source>
        <dbReference type="ARBA" id="ARBA00023027"/>
    </source>
</evidence>
<comment type="cofactor">
    <cofactor evidence="2">
        <name>NAD(+)</name>
        <dbReference type="ChEBI" id="CHEBI:57540"/>
    </cofactor>
</comment>
<dbReference type="InterPro" id="IPR005886">
    <property type="entry name" value="UDP_G4E"/>
</dbReference>
<name>A0A645CDG1_9ZZZZ</name>
<dbReference type="PANTHER" id="PTHR43725:SF47">
    <property type="entry name" value="UDP-GLUCOSE 4-EPIMERASE"/>
    <property type="match status" value="1"/>
</dbReference>
<evidence type="ECO:0000256" key="2">
    <source>
        <dbReference type="ARBA" id="ARBA00001911"/>
    </source>
</evidence>
<gene>
    <name evidence="9" type="primary">lnpD_7</name>
    <name evidence="9" type="ORF">SDC9_121977</name>
</gene>
<feature type="domain" description="NAD-dependent epimerase/dehydratase" evidence="8">
    <location>
        <begin position="11"/>
        <end position="222"/>
    </location>
</feature>
<dbReference type="Pfam" id="PF01370">
    <property type="entry name" value="Epimerase"/>
    <property type="match status" value="1"/>
</dbReference>
<evidence type="ECO:0000256" key="7">
    <source>
        <dbReference type="ARBA" id="ARBA00023235"/>
    </source>
</evidence>
<dbReference type="GO" id="GO:0003978">
    <property type="term" value="F:UDP-glucose 4-epimerase activity"/>
    <property type="evidence" value="ECO:0007669"/>
    <property type="project" value="UniProtKB-EC"/>
</dbReference>
<evidence type="ECO:0000256" key="4">
    <source>
        <dbReference type="ARBA" id="ARBA00013189"/>
    </source>
</evidence>
<reference evidence="9" key="1">
    <citation type="submission" date="2019-08" db="EMBL/GenBank/DDBJ databases">
        <authorList>
            <person name="Kucharzyk K."/>
            <person name="Murdoch R.W."/>
            <person name="Higgins S."/>
            <person name="Loffler F."/>
        </authorList>
    </citation>
    <scope>NUCLEOTIDE SEQUENCE</scope>
</reference>
<dbReference type="InterPro" id="IPR036291">
    <property type="entry name" value="NAD(P)-bd_dom_sf"/>
</dbReference>
<protein>
    <recommendedName>
        <fullName evidence="4">UDP-glucose 4-epimerase</fullName>
        <ecNumber evidence="4">5.1.3.2</ecNumber>
    </recommendedName>
</protein>
<evidence type="ECO:0000313" key="9">
    <source>
        <dbReference type="EMBL" id="MPM74987.1"/>
    </source>
</evidence>
<dbReference type="CDD" id="cd05247">
    <property type="entry name" value="UDP_G4E_1_SDR_e"/>
    <property type="match status" value="1"/>
</dbReference>
<comment type="catalytic activity">
    <reaction evidence="1">
        <text>UDP-alpha-D-glucose = UDP-alpha-D-galactose</text>
        <dbReference type="Rhea" id="RHEA:22168"/>
        <dbReference type="ChEBI" id="CHEBI:58885"/>
        <dbReference type="ChEBI" id="CHEBI:66914"/>
        <dbReference type="EC" id="5.1.3.2"/>
    </reaction>
</comment>
<dbReference type="InterPro" id="IPR001509">
    <property type="entry name" value="Epimerase_deHydtase"/>
</dbReference>
<dbReference type="GO" id="GO:0006012">
    <property type="term" value="P:galactose metabolic process"/>
    <property type="evidence" value="ECO:0007669"/>
    <property type="project" value="UniProtKB-KW"/>
</dbReference>
<evidence type="ECO:0000259" key="8">
    <source>
        <dbReference type="Pfam" id="PF01370"/>
    </source>
</evidence>
<organism evidence="9">
    <name type="scientific">bioreactor metagenome</name>
    <dbReference type="NCBI Taxonomy" id="1076179"/>
    <lineage>
        <taxon>unclassified sequences</taxon>
        <taxon>metagenomes</taxon>
        <taxon>ecological metagenomes</taxon>
    </lineage>
</organism>
<keyword evidence="6" id="KW-0119">Carbohydrate metabolism</keyword>
<evidence type="ECO:0000256" key="6">
    <source>
        <dbReference type="ARBA" id="ARBA00023144"/>
    </source>
</evidence>
<proteinExistence type="predicted"/>
<keyword evidence="6" id="KW-0299">Galactose metabolism</keyword>
<dbReference type="Gene3D" id="3.90.25.10">
    <property type="entry name" value="UDP-galactose 4-epimerase, domain 1"/>
    <property type="match status" value="1"/>
</dbReference>